<dbReference type="InParanoid" id="A0A7N4V5J5"/>
<name>A0A7N4V5J5_SARHA</name>
<feature type="domain" description="Ig-like" evidence="3">
    <location>
        <begin position="9"/>
        <end position="104"/>
    </location>
</feature>
<accession>A0A7N4V5J5</accession>
<evidence type="ECO:0000259" key="3">
    <source>
        <dbReference type="PROSITE" id="PS50835"/>
    </source>
</evidence>
<dbReference type="GeneTree" id="ENSGT01020000234412"/>
<reference evidence="4 5" key="1">
    <citation type="journal article" date="2011" name="Proc. Natl. Acad. Sci. U.S.A.">
        <title>Genetic diversity and population structure of the endangered marsupial Sarcophilus harrisii (Tasmanian devil).</title>
        <authorList>
            <person name="Miller W."/>
            <person name="Hayes V.M."/>
            <person name="Ratan A."/>
            <person name="Petersen D.C."/>
            <person name="Wittekindt N.E."/>
            <person name="Miller J."/>
            <person name="Walenz B."/>
            <person name="Knight J."/>
            <person name="Qi J."/>
            <person name="Zhao F."/>
            <person name="Wang Q."/>
            <person name="Bedoya-Reina O.C."/>
            <person name="Katiyar N."/>
            <person name="Tomsho L.P."/>
            <person name="Kasson L.M."/>
            <person name="Hardie R.A."/>
            <person name="Woodbridge P."/>
            <person name="Tindall E.A."/>
            <person name="Bertelsen M.F."/>
            <person name="Dixon D."/>
            <person name="Pyecroft S."/>
            <person name="Helgen K.M."/>
            <person name="Lesk A.M."/>
            <person name="Pringle T.H."/>
            <person name="Patterson N."/>
            <person name="Zhang Y."/>
            <person name="Kreiss A."/>
            <person name="Woods G.M."/>
            <person name="Jones M.E."/>
            <person name="Schuster S.C."/>
        </authorList>
    </citation>
    <scope>NUCLEOTIDE SEQUENCE [LARGE SCALE GENOMIC DNA]</scope>
</reference>
<organism evidence="4 5">
    <name type="scientific">Sarcophilus harrisii</name>
    <name type="common">Tasmanian devil</name>
    <name type="synonym">Sarcophilus laniarius</name>
    <dbReference type="NCBI Taxonomy" id="9305"/>
    <lineage>
        <taxon>Eukaryota</taxon>
        <taxon>Metazoa</taxon>
        <taxon>Chordata</taxon>
        <taxon>Craniata</taxon>
        <taxon>Vertebrata</taxon>
        <taxon>Euteleostomi</taxon>
        <taxon>Mammalia</taxon>
        <taxon>Metatheria</taxon>
        <taxon>Dasyuromorphia</taxon>
        <taxon>Dasyuridae</taxon>
        <taxon>Sarcophilus</taxon>
    </lineage>
</organism>
<dbReference type="GO" id="GO:0005886">
    <property type="term" value="C:plasma membrane"/>
    <property type="evidence" value="ECO:0007669"/>
    <property type="project" value="TreeGrafter"/>
</dbReference>
<evidence type="ECO:0000313" key="5">
    <source>
        <dbReference type="Proteomes" id="UP000007648"/>
    </source>
</evidence>
<dbReference type="PANTHER" id="PTHR23268">
    <property type="entry name" value="T-CELL RECEPTOR BETA CHAIN"/>
    <property type="match status" value="1"/>
</dbReference>
<keyword evidence="5" id="KW-1185">Reference proteome</keyword>
<proteinExistence type="predicted"/>
<dbReference type="SUPFAM" id="SSF48726">
    <property type="entry name" value="Immunoglobulin"/>
    <property type="match status" value="1"/>
</dbReference>
<evidence type="ECO:0000256" key="2">
    <source>
        <dbReference type="ARBA" id="ARBA00022859"/>
    </source>
</evidence>
<dbReference type="PANTHER" id="PTHR23268:SF28">
    <property type="entry name" value="T CELL RECEPTOR BETA VARIABLE 19"/>
    <property type="match status" value="1"/>
</dbReference>
<keyword evidence="2" id="KW-0391">Immunity</keyword>
<dbReference type="InterPro" id="IPR013783">
    <property type="entry name" value="Ig-like_fold"/>
</dbReference>
<dbReference type="InterPro" id="IPR036179">
    <property type="entry name" value="Ig-like_dom_sf"/>
</dbReference>
<keyword evidence="1" id="KW-0732">Signal</keyword>
<dbReference type="Proteomes" id="UP000007648">
    <property type="component" value="Unassembled WGS sequence"/>
</dbReference>
<dbReference type="PROSITE" id="PS50835">
    <property type="entry name" value="IG_LIKE"/>
    <property type="match status" value="1"/>
</dbReference>
<dbReference type="InterPro" id="IPR013106">
    <property type="entry name" value="Ig_V-set"/>
</dbReference>
<dbReference type="GO" id="GO:0002376">
    <property type="term" value="P:immune system process"/>
    <property type="evidence" value="ECO:0007669"/>
    <property type="project" value="UniProtKB-KW"/>
</dbReference>
<reference evidence="4" key="3">
    <citation type="submission" date="2025-09" db="UniProtKB">
        <authorList>
            <consortium name="Ensembl"/>
        </authorList>
    </citation>
    <scope>IDENTIFICATION</scope>
</reference>
<evidence type="ECO:0000313" key="4">
    <source>
        <dbReference type="Ensembl" id="ENSSHAP00000040223.1"/>
    </source>
</evidence>
<evidence type="ECO:0000256" key="1">
    <source>
        <dbReference type="ARBA" id="ARBA00022729"/>
    </source>
</evidence>
<dbReference type="AlphaFoldDB" id="A0A7N4V5J5"/>
<protein>
    <recommendedName>
        <fullName evidence="3">Ig-like domain-containing protein</fullName>
    </recommendedName>
</protein>
<dbReference type="InterPro" id="IPR007110">
    <property type="entry name" value="Ig-like_dom"/>
</dbReference>
<dbReference type="InterPro" id="IPR050413">
    <property type="entry name" value="TCR_beta_variable"/>
</dbReference>
<sequence>MGNTLAGWSHSFVIPKHLIIEKGQEVKMSCEQDTKDTSMFWYQQTPESGEKALVLVLYSLRKDNIEDGDYPKGFKGQRPETNIFILSKPSAEPRNSGMYVCGSD</sequence>
<reference evidence="4" key="2">
    <citation type="submission" date="2025-08" db="UniProtKB">
        <authorList>
            <consortium name="Ensembl"/>
        </authorList>
    </citation>
    <scope>IDENTIFICATION</scope>
</reference>
<dbReference type="Gene3D" id="2.60.40.10">
    <property type="entry name" value="Immunoglobulins"/>
    <property type="match status" value="1"/>
</dbReference>
<dbReference type="GO" id="GO:0007166">
    <property type="term" value="P:cell surface receptor signaling pathway"/>
    <property type="evidence" value="ECO:0007669"/>
    <property type="project" value="TreeGrafter"/>
</dbReference>
<dbReference type="Ensembl" id="ENSSHAT00000043649.1">
    <property type="protein sequence ID" value="ENSSHAP00000040223.1"/>
    <property type="gene ID" value="ENSSHAG00000028980.1"/>
</dbReference>
<dbReference type="Pfam" id="PF07686">
    <property type="entry name" value="V-set"/>
    <property type="match status" value="1"/>
</dbReference>